<protein>
    <submittedName>
        <fullName evidence="1">Uncharacterized protein</fullName>
    </submittedName>
</protein>
<reference evidence="1 2" key="1">
    <citation type="submission" date="2018-02" db="EMBL/GenBank/DDBJ databases">
        <title>The genomes of Aspergillus section Nigri reveals drivers in fungal speciation.</title>
        <authorList>
            <consortium name="DOE Joint Genome Institute"/>
            <person name="Vesth T.C."/>
            <person name="Nybo J."/>
            <person name="Theobald S."/>
            <person name="Brandl J."/>
            <person name="Frisvad J.C."/>
            <person name="Nielsen K.F."/>
            <person name="Lyhne E.K."/>
            <person name="Kogle M.E."/>
            <person name="Kuo A."/>
            <person name="Riley R."/>
            <person name="Clum A."/>
            <person name="Nolan M."/>
            <person name="Lipzen A."/>
            <person name="Salamov A."/>
            <person name="Henrissat B."/>
            <person name="Wiebenga A."/>
            <person name="De vries R.P."/>
            <person name="Grigoriev I.V."/>
            <person name="Mortensen U.H."/>
            <person name="Andersen M.R."/>
            <person name="Baker S.E."/>
        </authorList>
    </citation>
    <scope>NUCLEOTIDE SEQUENCE [LARGE SCALE GENOMIC DNA]</scope>
    <source>
        <strain evidence="1 2">CBS 101889</strain>
    </source>
</reference>
<dbReference type="EMBL" id="KZ824349">
    <property type="protein sequence ID" value="RAL06867.1"/>
    <property type="molecule type" value="Genomic_DNA"/>
</dbReference>
<name>A0A395HG91_ASPHC</name>
<sequence length="180" mass="19929">MSSPTARAHLSPAPPLFVAGNFSGQSFRLPSSATSRPKLVVYCGVINFMVLLTREGWKARATTGTYFTEHPVGIYTLFSLMSHPTSSNSYPHLRVRIAFLFGAHAVATASYLLYRWVRTTSEELSVISSLTTETYQGFVVDSDRCFVILRNRNDWSYTPSANDALREQLPAACGVLSPVR</sequence>
<evidence type="ECO:0000313" key="2">
    <source>
        <dbReference type="Proteomes" id="UP000248961"/>
    </source>
</evidence>
<dbReference type="VEuPathDB" id="FungiDB:BO97DRAFT_277891"/>
<proteinExistence type="predicted"/>
<dbReference type="Proteomes" id="UP000248961">
    <property type="component" value="Unassembled WGS sequence"/>
</dbReference>
<dbReference type="AlphaFoldDB" id="A0A395HG91"/>
<keyword evidence="2" id="KW-1185">Reference proteome</keyword>
<accession>A0A395HG91</accession>
<evidence type="ECO:0000313" key="1">
    <source>
        <dbReference type="EMBL" id="RAL06867.1"/>
    </source>
</evidence>
<dbReference type="RefSeq" id="XP_025546021.1">
    <property type="nucleotide sequence ID" value="XM_025691035.1"/>
</dbReference>
<organism evidence="1 2">
    <name type="scientific">Aspergillus homomorphus (strain CBS 101889)</name>
    <dbReference type="NCBI Taxonomy" id="1450537"/>
    <lineage>
        <taxon>Eukaryota</taxon>
        <taxon>Fungi</taxon>
        <taxon>Dikarya</taxon>
        <taxon>Ascomycota</taxon>
        <taxon>Pezizomycotina</taxon>
        <taxon>Eurotiomycetes</taxon>
        <taxon>Eurotiomycetidae</taxon>
        <taxon>Eurotiales</taxon>
        <taxon>Aspergillaceae</taxon>
        <taxon>Aspergillus</taxon>
        <taxon>Aspergillus subgen. Circumdati</taxon>
    </lineage>
</organism>
<gene>
    <name evidence="1" type="ORF">BO97DRAFT_277891</name>
</gene>
<dbReference type="GeneID" id="37195324"/>